<name>A0A516GR16_9FLAO</name>
<dbReference type="RefSeq" id="WP_143380847.1">
    <property type="nucleotide sequence ID" value="NZ_CP041637.1"/>
</dbReference>
<organism evidence="1 2">
    <name type="scientific">Formosa sediminum</name>
    <dbReference type="NCBI Taxonomy" id="2594004"/>
    <lineage>
        <taxon>Bacteria</taxon>
        <taxon>Pseudomonadati</taxon>
        <taxon>Bacteroidota</taxon>
        <taxon>Flavobacteriia</taxon>
        <taxon>Flavobacteriales</taxon>
        <taxon>Flavobacteriaceae</taxon>
        <taxon>Formosa</taxon>
    </lineage>
</organism>
<keyword evidence="1" id="KW-0808">Transferase</keyword>
<dbReference type="InterPro" id="IPR005331">
    <property type="entry name" value="Sulfotransferase"/>
</dbReference>
<dbReference type="EMBL" id="CP041637">
    <property type="protein sequence ID" value="QDO93958.1"/>
    <property type="molecule type" value="Genomic_DNA"/>
</dbReference>
<reference evidence="1 2" key="1">
    <citation type="submission" date="2019-07" db="EMBL/GenBank/DDBJ databases">
        <title>Genome sequencing for Formosa sp. PS13.</title>
        <authorList>
            <person name="Park S.-J."/>
        </authorList>
    </citation>
    <scope>NUCLEOTIDE SEQUENCE [LARGE SCALE GENOMIC DNA]</scope>
    <source>
        <strain evidence="1 2">PS13</strain>
    </source>
</reference>
<gene>
    <name evidence="1" type="ORF">FNB79_08155</name>
</gene>
<dbReference type="AlphaFoldDB" id="A0A516GR16"/>
<dbReference type="KEGG" id="fop:FNB79_08155"/>
<dbReference type="GO" id="GO:0016020">
    <property type="term" value="C:membrane"/>
    <property type="evidence" value="ECO:0007669"/>
    <property type="project" value="InterPro"/>
</dbReference>
<dbReference type="Gene3D" id="3.40.50.300">
    <property type="entry name" value="P-loop containing nucleotide triphosphate hydrolases"/>
    <property type="match status" value="1"/>
</dbReference>
<dbReference type="Proteomes" id="UP000319209">
    <property type="component" value="Chromosome"/>
</dbReference>
<evidence type="ECO:0000313" key="2">
    <source>
        <dbReference type="Proteomes" id="UP000319209"/>
    </source>
</evidence>
<protein>
    <submittedName>
        <fullName evidence="1">Sulfotransferase family protein</fullName>
    </submittedName>
</protein>
<dbReference type="GO" id="GO:0008146">
    <property type="term" value="F:sulfotransferase activity"/>
    <property type="evidence" value="ECO:0007669"/>
    <property type="project" value="InterPro"/>
</dbReference>
<evidence type="ECO:0000313" key="1">
    <source>
        <dbReference type="EMBL" id="QDO93958.1"/>
    </source>
</evidence>
<dbReference type="OrthoDB" id="288532at2"/>
<proteinExistence type="predicted"/>
<accession>A0A516GR16</accession>
<dbReference type="Pfam" id="PF03567">
    <property type="entry name" value="Sulfotransfer_2"/>
    <property type="match status" value="1"/>
</dbReference>
<dbReference type="InterPro" id="IPR027417">
    <property type="entry name" value="P-loop_NTPase"/>
</dbReference>
<keyword evidence="2" id="KW-1185">Reference proteome</keyword>
<dbReference type="SUPFAM" id="SSF52540">
    <property type="entry name" value="P-loop containing nucleoside triphosphate hydrolases"/>
    <property type="match status" value="1"/>
</dbReference>
<sequence>METKLYKRINNRIGLFFNSPVKSGEHKKFVFIHIAKTGGTSIISITGKAYRKHLTVKEVIKYIGQKKWDSVYKFAVVRNPWAKVVSQYKFRTKTNKSNMKDNPISFKDWVTKVFVEQDDFYYGKRPLLFAPQVFWLKNNNEEIDLDTIIHFENLNEEYKTVANTIGIDPNLPHLNSTKPSGYKQFYDEETKNIVAAWFAEDIDTFNYKF</sequence>